<dbReference type="SUPFAM" id="SSF51445">
    <property type="entry name" value="(Trans)glycosidases"/>
    <property type="match status" value="1"/>
</dbReference>
<feature type="chain" id="PRO_5047519634" description="Glycosyl hydrolase-like 10 domain-containing protein" evidence="3">
    <location>
        <begin position="23"/>
        <end position="549"/>
    </location>
</feature>
<dbReference type="RefSeq" id="WP_338223833.1">
    <property type="nucleotide sequence ID" value="NZ_BTPD01000005.1"/>
</dbReference>
<dbReference type="PANTHER" id="PTHR43405">
    <property type="entry name" value="GLYCOSYL HYDROLASE DIGH"/>
    <property type="match status" value="1"/>
</dbReference>
<keyword evidence="6" id="KW-1185">Reference proteome</keyword>
<evidence type="ECO:0000256" key="1">
    <source>
        <dbReference type="ARBA" id="ARBA00022729"/>
    </source>
</evidence>
<organism evidence="5 6">
    <name type="scientific">Algoriphagus confluentis</name>
    <dbReference type="NCBI Taxonomy" id="1697556"/>
    <lineage>
        <taxon>Bacteria</taxon>
        <taxon>Pseudomonadati</taxon>
        <taxon>Bacteroidota</taxon>
        <taxon>Cytophagia</taxon>
        <taxon>Cytophagales</taxon>
        <taxon>Cyclobacteriaceae</taxon>
        <taxon>Algoriphagus</taxon>
    </lineage>
</organism>
<feature type="domain" description="Glycosyl hydrolase-like 10" evidence="4">
    <location>
        <begin position="75"/>
        <end position="387"/>
    </location>
</feature>
<evidence type="ECO:0000313" key="5">
    <source>
        <dbReference type="EMBL" id="GMQ29103.1"/>
    </source>
</evidence>
<dbReference type="Gene3D" id="3.20.20.80">
    <property type="entry name" value="Glycosidases"/>
    <property type="match status" value="1"/>
</dbReference>
<accession>A0ABQ6PMV3</accession>
<protein>
    <recommendedName>
        <fullName evidence="4">Glycosyl hydrolase-like 10 domain-containing protein</fullName>
    </recommendedName>
</protein>
<dbReference type="PROSITE" id="PS51257">
    <property type="entry name" value="PROKAR_LIPOPROTEIN"/>
    <property type="match status" value="1"/>
</dbReference>
<feature type="signal peptide" evidence="3">
    <location>
        <begin position="1"/>
        <end position="22"/>
    </location>
</feature>
<evidence type="ECO:0000256" key="2">
    <source>
        <dbReference type="SAM" id="MobiDB-lite"/>
    </source>
</evidence>
<evidence type="ECO:0000259" key="4">
    <source>
        <dbReference type="Pfam" id="PF02638"/>
    </source>
</evidence>
<dbReference type="Proteomes" id="UP001338309">
    <property type="component" value="Unassembled WGS sequence"/>
</dbReference>
<keyword evidence="1 3" id="KW-0732">Signal</keyword>
<feature type="region of interest" description="Disordered" evidence="2">
    <location>
        <begin position="24"/>
        <end position="48"/>
    </location>
</feature>
<proteinExistence type="predicted"/>
<name>A0ABQ6PMV3_9BACT</name>
<evidence type="ECO:0000313" key="6">
    <source>
        <dbReference type="Proteomes" id="UP001338309"/>
    </source>
</evidence>
<dbReference type="InterPro" id="IPR003790">
    <property type="entry name" value="GHL10"/>
</dbReference>
<dbReference type="InterPro" id="IPR052177">
    <property type="entry name" value="Divisome_Glycosyl_Hydrolase"/>
</dbReference>
<feature type="compositionally biased region" description="Polar residues" evidence="2">
    <location>
        <begin position="24"/>
        <end position="39"/>
    </location>
</feature>
<sequence length="549" mass="63506">MHSTSKWVLWTFACLFFLTACKTQKPSVPSPPTNKTSGPVTGAPKTSEILPTKTPVLPPVALQPLSYRLPDIPREFRGVWIATVANIDWPISGTDPWEKQKKDYLALLDYYKDLNFNAVIVQIRTAGDAFYPSNYAPWSKYLTGKQGQAPQTQENPLTWMIKEAHDRGLEFHAWLNPYRATMDLKTEELSKSHDFYQHRDWMLKYGTKWYYDPGLPEVKNHLLAIIKEVVSNYDIDAIHFDDYFYPYREPKQEFPDRVSYNKYKKPGQSLDDWRRQNVNELIFALNQTIKSTKPWVQFGISPFGVWRNQDKDPKGSPTRAGQTNYDDLFADVLLWMKNQWIDYLIPQLYWSMEHPLASHRKLADWWSNNSFGIPIYLGNGPYKVREDSDEAWKNPAEINTQLNYGRTLPQIQGNSFFSAKSIYSKNRDVAQLLKSEVYDRPTLPPSFDPKTPAVIEIPVVFDVKSNSEKTQIQLEKPLDPAIRFAMVQGGNDLGTLHEAIIHTAWVGGSRVRYLEVPSLNTEYLAIRWIDHYGRIVQTQVFQTPKTSRP</sequence>
<comment type="caution">
    <text evidence="5">The sequence shown here is derived from an EMBL/GenBank/DDBJ whole genome shotgun (WGS) entry which is preliminary data.</text>
</comment>
<dbReference type="InterPro" id="IPR017853">
    <property type="entry name" value="GH"/>
</dbReference>
<gene>
    <name evidence="5" type="ORF">Aconfl_17460</name>
</gene>
<dbReference type="PANTHER" id="PTHR43405:SF1">
    <property type="entry name" value="GLYCOSYL HYDROLASE DIGH"/>
    <property type="match status" value="1"/>
</dbReference>
<dbReference type="EMBL" id="BTPD01000005">
    <property type="protein sequence ID" value="GMQ29103.1"/>
    <property type="molecule type" value="Genomic_DNA"/>
</dbReference>
<evidence type="ECO:0000256" key="3">
    <source>
        <dbReference type="SAM" id="SignalP"/>
    </source>
</evidence>
<reference evidence="5 6" key="1">
    <citation type="submission" date="2023-08" db="EMBL/GenBank/DDBJ databases">
        <title>Draft genome sequence of Algoriphagus confluentis.</title>
        <authorList>
            <person name="Takatani N."/>
            <person name="Hosokawa M."/>
            <person name="Sawabe T."/>
        </authorList>
    </citation>
    <scope>NUCLEOTIDE SEQUENCE [LARGE SCALE GENOMIC DNA]</scope>
    <source>
        <strain evidence="5 6">NBRC 111222</strain>
    </source>
</reference>
<dbReference type="Pfam" id="PF02638">
    <property type="entry name" value="GHL10"/>
    <property type="match status" value="1"/>
</dbReference>